<evidence type="ECO:0000313" key="1">
    <source>
        <dbReference type="EMBL" id="CAK4031051.1"/>
    </source>
</evidence>
<dbReference type="Proteomes" id="UP001296104">
    <property type="component" value="Unassembled WGS sequence"/>
</dbReference>
<gene>
    <name evidence="1" type="ORF">LECACI_7A006209</name>
</gene>
<keyword evidence="2" id="KW-1185">Reference proteome</keyword>
<proteinExistence type="predicted"/>
<dbReference type="AlphaFoldDB" id="A0AAI8Z222"/>
<organism evidence="1 2">
    <name type="scientific">Lecanosticta acicola</name>
    <dbReference type="NCBI Taxonomy" id="111012"/>
    <lineage>
        <taxon>Eukaryota</taxon>
        <taxon>Fungi</taxon>
        <taxon>Dikarya</taxon>
        <taxon>Ascomycota</taxon>
        <taxon>Pezizomycotina</taxon>
        <taxon>Dothideomycetes</taxon>
        <taxon>Dothideomycetidae</taxon>
        <taxon>Mycosphaerellales</taxon>
        <taxon>Mycosphaerellaceae</taxon>
        <taxon>Lecanosticta</taxon>
    </lineage>
</organism>
<comment type="caution">
    <text evidence="1">The sequence shown here is derived from an EMBL/GenBank/DDBJ whole genome shotgun (WGS) entry which is preliminary data.</text>
</comment>
<dbReference type="EMBL" id="CAVMBE010000043">
    <property type="protein sequence ID" value="CAK4031051.1"/>
    <property type="molecule type" value="Genomic_DNA"/>
</dbReference>
<reference evidence="1" key="1">
    <citation type="submission" date="2023-11" db="EMBL/GenBank/DDBJ databases">
        <authorList>
            <person name="Alioto T."/>
            <person name="Alioto T."/>
            <person name="Gomez Garrido J."/>
        </authorList>
    </citation>
    <scope>NUCLEOTIDE SEQUENCE</scope>
</reference>
<protein>
    <submittedName>
        <fullName evidence="1">Uncharacterized protein</fullName>
    </submittedName>
</protein>
<sequence>MSTEPCQNFCCSAFIQYLDAPLTKTDILETEIHPLFAPKHFDKAIDYSLIELPLRLVSQWLKLDPVVRLIVVMAEGELKRDGAWKGSKPFPVDFKTLDGFAMRGVWPNVGRYATPEQDTVGPEMRQRAAELLLGVVGLIRFRIDEISGHEGKCIPSERPLVHPNFPRGSKSIVFVGKDNYRLIESFTPASERVNGVKQANDVPDRNQ</sequence>
<evidence type="ECO:0000313" key="2">
    <source>
        <dbReference type="Proteomes" id="UP001296104"/>
    </source>
</evidence>
<name>A0AAI8Z222_9PEZI</name>
<accession>A0AAI8Z222</accession>